<feature type="region of interest" description="Disordered" evidence="1">
    <location>
        <begin position="194"/>
        <end position="238"/>
    </location>
</feature>
<feature type="compositionally biased region" description="Polar residues" evidence="1">
    <location>
        <begin position="199"/>
        <end position="211"/>
    </location>
</feature>
<feature type="compositionally biased region" description="Polar residues" evidence="1">
    <location>
        <begin position="569"/>
        <end position="592"/>
    </location>
</feature>
<comment type="caution">
    <text evidence="2">The sequence shown here is derived from an EMBL/GenBank/DDBJ whole genome shotgun (WGS) entry which is preliminary data.</text>
</comment>
<feature type="region of interest" description="Disordered" evidence="1">
    <location>
        <begin position="532"/>
        <end position="620"/>
    </location>
</feature>
<evidence type="ECO:0000256" key="1">
    <source>
        <dbReference type="SAM" id="MobiDB-lite"/>
    </source>
</evidence>
<reference evidence="2 3" key="1">
    <citation type="journal article" date="2021" name="Elife">
        <title>Chloroplast acquisition without the gene transfer in kleptoplastic sea slugs, Plakobranchus ocellatus.</title>
        <authorList>
            <person name="Maeda T."/>
            <person name="Takahashi S."/>
            <person name="Yoshida T."/>
            <person name="Shimamura S."/>
            <person name="Takaki Y."/>
            <person name="Nagai Y."/>
            <person name="Toyoda A."/>
            <person name="Suzuki Y."/>
            <person name="Arimoto A."/>
            <person name="Ishii H."/>
            <person name="Satoh N."/>
            <person name="Nishiyama T."/>
            <person name="Hasebe M."/>
            <person name="Maruyama T."/>
            <person name="Minagawa J."/>
            <person name="Obokata J."/>
            <person name="Shigenobu S."/>
        </authorList>
    </citation>
    <scope>NUCLEOTIDE SEQUENCE [LARGE SCALE GENOMIC DNA]</scope>
</reference>
<feature type="compositionally biased region" description="Polar residues" evidence="1">
    <location>
        <begin position="127"/>
        <end position="137"/>
    </location>
</feature>
<feature type="compositionally biased region" description="Basic and acidic residues" evidence="1">
    <location>
        <begin position="161"/>
        <end position="172"/>
    </location>
</feature>
<feature type="region of interest" description="Disordered" evidence="1">
    <location>
        <begin position="636"/>
        <end position="664"/>
    </location>
</feature>
<feature type="region of interest" description="Disordered" evidence="1">
    <location>
        <begin position="265"/>
        <end position="317"/>
    </location>
</feature>
<feature type="compositionally biased region" description="Polar residues" evidence="1">
    <location>
        <begin position="607"/>
        <end position="620"/>
    </location>
</feature>
<dbReference type="EMBL" id="BLXT01000924">
    <property type="protein sequence ID" value="GFN81349.1"/>
    <property type="molecule type" value="Genomic_DNA"/>
</dbReference>
<feature type="compositionally biased region" description="Low complexity" evidence="1">
    <location>
        <begin position="642"/>
        <end position="659"/>
    </location>
</feature>
<sequence length="946" mass="98897">MATPTMDERGHGGVFYPKEPKTVFHDAEKSSVKPVLKSSKKVRAPSLPPSAPAPSVLRHSQDSSGSGAPSLPPSAPAPSVLKPSQDSSESDGHREISLRAELVGDASGSGVKANASGLQQAEVKRSPPSSLPVTQDASVKPAGEPGSESDWPQRPPRPRKKIDSRNSPESEHPCTLTPDTLSSLHLVEIQKTASDIPIKNSQQSSVSSTTHAVPKSRSSKTRPAPLPNQVHRTAEVSPSLRYPAAISEGGSIVAQTVMPTKLLDLASLAEETPGQSRDVSSESQPPPLPSSAPPPLPSSPPPLLPPGGALSAAATHADLDTAEEVSVEYTVPIRLTSSTGVLANSSPTAVPLSGISSRDTAPGASNGSAGTISNSATAEKRNDPGKLPNISFSGDNSSKQSDAFTDVQHGAKLSPSGKNANADADDLKQTRVSTESDHSPSSQEYLKPSSAEGDLDSSIDSDISHDDDDEEGTCGNYDLIPPGGSGRMTWSLTSGVDVDTYNPDTTDDDIVLISSTGSLSHQNYSNMEPAIPSHVTASKSSPRLETEKSSASSSKGAKTATGGNFSKVKPSTTEKISSPPNKLSLGMTSVSPIVTKVGHGSPDLNKPLSSSLTSPQEQEHQQLLASTAAIIRNQKCATPRETSPQKPKKLQSPSSSTPSATEHVFKPGGLALFTPSASGEDDQASLKVTKGRDSVAKAMHFADMTEPKAPHFVVRKLQSPSSPTPSATEHVFKPSGLALFTPSASGEDDQANLKVTKGRDSVAKAMHFADMTEPKAPHFVVRKVKVQEGEESNKPAGSSSTAVVKPKGSVRHRDEVMQNRFSIKRHFSRAPHRTAPHRTARAMSANCSDCTAIIARSRRGRVLTLQASGRAPLVTPSLAAHTATASPQQGDLRLSGPPSGQGAGGGAGTRRVPADLRADFMDASLLTNLSYHSITSKSCRKGNIFF</sequence>
<feature type="compositionally biased region" description="Polar residues" evidence="1">
    <location>
        <begin position="390"/>
        <end position="403"/>
    </location>
</feature>
<feature type="region of interest" description="Disordered" evidence="1">
    <location>
        <begin position="1"/>
        <end position="181"/>
    </location>
</feature>
<gene>
    <name evidence="2" type="ORF">PoB_000785500</name>
</gene>
<name>A0AAV3YE82_9GAST</name>
<feature type="compositionally biased region" description="Low complexity" evidence="1">
    <location>
        <begin position="549"/>
        <end position="563"/>
    </location>
</feature>
<feature type="compositionally biased region" description="Gly residues" evidence="1">
    <location>
        <begin position="899"/>
        <end position="908"/>
    </location>
</feature>
<accession>A0AAV3YE82</accession>
<proteinExistence type="predicted"/>
<dbReference type="AlphaFoldDB" id="A0AAV3YE82"/>
<feature type="region of interest" description="Disordered" evidence="1">
    <location>
        <begin position="880"/>
        <end position="911"/>
    </location>
</feature>
<feature type="compositionally biased region" description="Polar residues" evidence="1">
    <location>
        <begin position="273"/>
        <end position="283"/>
    </location>
</feature>
<feature type="compositionally biased region" description="Polar residues" evidence="1">
    <location>
        <begin position="336"/>
        <end position="377"/>
    </location>
</feature>
<dbReference type="Proteomes" id="UP000735302">
    <property type="component" value="Unassembled WGS sequence"/>
</dbReference>
<feature type="compositionally biased region" description="Pro residues" evidence="1">
    <location>
        <begin position="284"/>
        <end position="305"/>
    </location>
</feature>
<feature type="compositionally biased region" description="Acidic residues" evidence="1">
    <location>
        <begin position="453"/>
        <end position="472"/>
    </location>
</feature>
<organism evidence="2 3">
    <name type="scientific">Plakobranchus ocellatus</name>
    <dbReference type="NCBI Taxonomy" id="259542"/>
    <lineage>
        <taxon>Eukaryota</taxon>
        <taxon>Metazoa</taxon>
        <taxon>Spiralia</taxon>
        <taxon>Lophotrochozoa</taxon>
        <taxon>Mollusca</taxon>
        <taxon>Gastropoda</taxon>
        <taxon>Heterobranchia</taxon>
        <taxon>Euthyneura</taxon>
        <taxon>Panpulmonata</taxon>
        <taxon>Sacoglossa</taxon>
        <taxon>Placobranchoidea</taxon>
        <taxon>Plakobranchidae</taxon>
        <taxon>Plakobranchus</taxon>
    </lineage>
</organism>
<evidence type="ECO:0000313" key="3">
    <source>
        <dbReference type="Proteomes" id="UP000735302"/>
    </source>
</evidence>
<feature type="region of interest" description="Disordered" evidence="1">
    <location>
        <begin position="336"/>
        <end position="493"/>
    </location>
</feature>
<evidence type="ECO:0000313" key="2">
    <source>
        <dbReference type="EMBL" id="GFN81349.1"/>
    </source>
</evidence>
<protein>
    <submittedName>
        <fullName evidence="2">Uncharacterized protein</fullName>
    </submittedName>
</protein>
<feature type="compositionally biased region" description="Basic and acidic residues" evidence="1">
    <location>
        <begin position="425"/>
        <end position="438"/>
    </location>
</feature>
<feature type="region of interest" description="Disordered" evidence="1">
    <location>
        <begin position="787"/>
        <end position="810"/>
    </location>
</feature>
<feature type="compositionally biased region" description="Basic and acidic residues" evidence="1">
    <location>
        <begin position="1"/>
        <end position="11"/>
    </location>
</feature>
<keyword evidence="3" id="KW-1185">Reference proteome</keyword>
<feature type="compositionally biased region" description="Basic and acidic residues" evidence="1">
    <location>
        <begin position="18"/>
        <end position="31"/>
    </location>
</feature>